<keyword evidence="2" id="KW-0812">Transmembrane</keyword>
<organism evidence="6 7">
    <name type="scientific">candidate division TA06 bacterium</name>
    <dbReference type="NCBI Taxonomy" id="2250710"/>
    <lineage>
        <taxon>Bacteria</taxon>
        <taxon>Bacteria division TA06</taxon>
    </lineage>
</organism>
<comment type="caution">
    <text evidence="6">The sequence shown here is derived from an EMBL/GenBank/DDBJ whole genome shotgun (WGS) entry which is preliminary data.</text>
</comment>
<evidence type="ECO:0000256" key="2">
    <source>
        <dbReference type="ARBA" id="ARBA00022692"/>
    </source>
</evidence>
<keyword evidence="3" id="KW-1133">Transmembrane helix</keyword>
<reference evidence="6 7" key="1">
    <citation type="submission" date="2018-06" db="EMBL/GenBank/DDBJ databases">
        <title>Extensive metabolic versatility and redundancy in microbially diverse, dynamic hydrothermal sediments.</title>
        <authorList>
            <person name="Dombrowski N."/>
            <person name="Teske A."/>
            <person name="Baker B.J."/>
        </authorList>
    </citation>
    <scope>NUCLEOTIDE SEQUENCE [LARGE SCALE GENOMIC DNA]</scope>
    <source>
        <strain evidence="6">B35_G9</strain>
    </source>
</reference>
<dbReference type="GO" id="GO:0055085">
    <property type="term" value="P:transmembrane transport"/>
    <property type="evidence" value="ECO:0007669"/>
    <property type="project" value="InterPro"/>
</dbReference>
<accession>A0A660S879</accession>
<evidence type="ECO:0000256" key="3">
    <source>
        <dbReference type="ARBA" id="ARBA00022989"/>
    </source>
</evidence>
<evidence type="ECO:0000313" key="6">
    <source>
        <dbReference type="EMBL" id="RKX66199.1"/>
    </source>
</evidence>
<dbReference type="Pfam" id="PF03544">
    <property type="entry name" value="TonB_C"/>
    <property type="match status" value="1"/>
</dbReference>
<evidence type="ECO:0000256" key="4">
    <source>
        <dbReference type="ARBA" id="ARBA00023136"/>
    </source>
</evidence>
<proteinExistence type="predicted"/>
<dbReference type="SUPFAM" id="SSF74653">
    <property type="entry name" value="TolA/TonB C-terminal domain"/>
    <property type="match status" value="1"/>
</dbReference>
<dbReference type="AlphaFoldDB" id="A0A660S879"/>
<keyword evidence="4" id="KW-0472">Membrane</keyword>
<dbReference type="GO" id="GO:0016020">
    <property type="term" value="C:membrane"/>
    <property type="evidence" value="ECO:0007669"/>
    <property type="project" value="UniProtKB-SubCell"/>
</dbReference>
<evidence type="ECO:0000256" key="1">
    <source>
        <dbReference type="ARBA" id="ARBA00004167"/>
    </source>
</evidence>
<dbReference type="InterPro" id="IPR006260">
    <property type="entry name" value="TonB/TolA_C"/>
</dbReference>
<dbReference type="Proteomes" id="UP000282321">
    <property type="component" value="Unassembled WGS sequence"/>
</dbReference>
<sequence>MKKALFFSILIHLLVFLLFWRIVINSSVPTQKEKLFQVSMVTANEYNRMMVEAGYAPVNKNIDLPEIRINEEDIIQQDEMESTKLTDRKYEIIPENILEPKKTNVVLPGIGKELTTISGDEISDNKFYKLSGIVTTRRIMIKYIPTYPKGYHLNTDVVLEISVNANGDITDVNVIKKGGPPFDEISVNAAKKWKFEPLPSSGIQKGTLTFFYRLK</sequence>
<dbReference type="NCBIfam" id="TIGR01352">
    <property type="entry name" value="tonB_Cterm"/>
    <property type="match status" value="1"/>
</dbReference>
<dbReference type="EMBL" id="QNBC01000052">
    <property type="protein sequence ID" value="RKX66199.1"/>
    <property type="molecule type" value="Genomic_DNA"/>
</dbReference>
<name>A0A660S879_UNCT6</name>
<dbReference type="Gene3D" id="3.30.1150.10">
    <property type="match status" value="1"/>
</dbReference>
<gene>
    <name evidence="6" type="ORF">DRP44_04600</name>
</gene>
<protein>
    <recommendedName>
        <fullName evidence="5">TonB C-terminal domain-containing protein</fullName>
    </recommendedName>
</protein>
<feature type="domain" description="TonB C-terminal" evidence="5">
    <location>
        <begin position="129"/>
        <end position="215"/>
    </location>
</feature>
<dbReference type="InterPro" id="IPR037682">
    <property type="entry name" value="TonB_C"/>
</dbReference>
<comment type="subcellular location">
    <subcellularLocation>
        <location evidence="1">Membrane</location>
        <topology evidence="1">Single-pass membrane protein</topology>
    </subcellularLocation>
</comment>
<dbReference type="PROSITE" id="PS52015">
    <property type="entry name" value="TONB_CTD"/>
    <property type="match status" value="1"/>
</dbReference>
<evidence type="ECO:0000259" key="5">
    <source>
        <dbReference type="PROSITE" id="PS52015"/>
    </source>
</evidence>
<evidence type="ECO:0000313" key="7">
    <source>
        <dbReference type="Proteomes" id="UP000282321"/>
    </source>
</evidence>